<evidence type="ECO:0000313" key="2">
    <source>
        <dbReference type="EMBL" id="RAI37730.1"/>
    </source>
</evidence>
<feature type="region of interest" description="Disordered" evidence="1">
    <location>
        <begin position="1"/>
        <end position="53"/>
    </location>
</feature>
<name>A0A327KG33_9BRAD</name>
<feature type="compositionally biased region" description="Polar residues" evidence="1">
    <location>
        <begin position="152"/>
        <end position="161"/>
    </location>
</feature>
<reference evidence="2 3" key="1">
    <citation type="submission" date="2017-07" db="EMBL/GenBank/DDBJ databases">
        <title>Draft Genome Sequences of Select Purple Nonsulfur Bacteria.</title>
        <authorList>
            <person name="Lasarre B."/>
            <person name="Mckinlay J.B."/>
        </authorList>
    </citation>
    <scope>NUCLEOTIDE SEQUENCE [LARGE SCALE GENOMIC DNA]</scope>
    <source>
        <strain evidence="2 3">DSM 11907</strain>
    </source>
</reference>
<evidence type="ECO:0000256" key="1">
    <source>
        <dbReference type="SAM" id="MobiDB-lite"/>
    </source>
</evidence>
<dbReference type="Proteomes" id="UP000248863">
    <property type="component" value="Unassembled WGS sequence"/>
</dbReference>
<feature type="region of interest" description="Disordered" evidence="1">
    <location>
        <begin position="136"/>
        <end position="161"/>
    </location>
</feature>
<keyword evidence="3" id="KW-1185">Reference proteome</keyword>
<feature type="compositionally biased region" description="Gly residues" evidence="1">
    <location>
        <begin position="1"/>
        <end position="23"/>
    </location>
</feature>
<proteinExistence type="predicted"/>
<evidence type="ECO:0000313" key="3">
    <source>
        <dbReference type="Proteomes" id="UP000248863"/>
    </source>
</evidence>
<protein>
    <submittedName>
        <fullName evidence="2">Uncharacterized protein</fullName>
    </submittedName>
</protein>
<comment type="caution">
    <text evidence="2">The sequence shown here is derived from an EMBL/GenBank/DDBJ whole genome shotgun (WGS) entry which is preliminary data.</text>
</comment>
<dbReference type="EMBL" id="NPEU01000166">
    <property type="protein sequence ID" value="RAI37730.1"/>
    <property type="molecule type" value="Genomic_DNA"/>
</dbReference>
<dbReference type="AlphaFoldDB" id="A0A327KG33"/>
<gene>
    <name evidence="2" type="ORF">CH338_15160</name>
</gene>
<feature type="compositionally biased region" description="Gly residues" evidence="1">
    <location>
        <begin position="30"/>
        <end position="53"/>
    </location>
</feature>
<sequence length="161" mass="15856">MSSWPGGGSSIGPGSSSFGGGSSIGSFRRVGGGSSSGPGSAGPGVGSSTGRRGGAGDCTVAVCNSAISRSSSGREGLNSCTRVARFGSLTCTARVPRCRHQNGEAAVTFRDGAPGRGARPNCGAAFPASVRAVGSTRRRVDATGKPVPDQSKPFSTYVNVS</sequence>
<accession>A0A327KG33</accession>
<organism evidence="2 3">
    <name type="scientific">Rhodoplanes elegans</name>
    <dbReference type="NCBI Taxonomy" id="29408"/>
    <lineage>
        <taxon>Bacteria</taxon>
        <taxon>Pseudomonadati</taxon>
        <taxon>Pseudomonadota</taxon>
        <taxon>Alphaproteobacteria</taxon>
        <taxon>Hyphomicrobiales</taxon>
        <taxon>Nitrobacteraceae</taxon>
        <taxon>Rhodoplanes</taxon>
    </lineage>
</organism>